<reference evidence="2" key="1">
    <citation type="journal article" date="2016" name="Nat. Biotechnol.">
        <title>Sequencing wild and cultivated cassava and related species reveals extensive interspecific hybridization and genetic diversity.</title>
        <authorList>
            <person name="Bredeson J.V."/>
            <person name="Lyons J.B."/>
            <person name="Prochnik S.E."/>
            <person name="Wu G.A."/>
            <person name="Ha C.M."/>
            <person name="Edsinger-Gonzales E."/>
            <person name="Grimwood J."/>
            <person name="Schmutz J."/>
            <person name="Rabbi I.Y."/>
            <person name="Egesi C."/>
            <person name="Nauluvula P."/>
            <person name="Lebot V."/>
            <person name="Ndunguru J."/>
            <person name="Mkamilo G."/>
            <person name="Bart R.S."/>
            <person name="Setter T.L."/>
            <person name="Gleadow R.M."/>
            <person name="Kulakow P."/>
            <person name="Ferguson M.E."/>
            <person name="Rounsley S."/>
            <person name="Rokhsar D.S."/>
        </authorList>
    </citation>
    <scope>NUCLEOTIDE SEQUENCE [LARGE SCALE GENOMIC DNA]</scope>
    <source>
        <strain evidence="2">cv. AM560-2</strain>
    </source>
</reference>
<name>A0ACB7IET5_MANES</name>
<protein>
    <submittedName>
        <fullName evidence="1">Uncharacterized protein</fullName>
    </submittedName>
</protein>
<gene>
    <name evidence="1" type="ORF">MANES_01G018900v8</name>
</gene>
<keyword evidence="2" id="KW-1185">Reference proteome</keyword>
<evidence type="ECO:0000313" key="1">
    <source>
        <dbReference type="EMBL" id="KAG8661586.1"/>
    </source>
</evidence>
<comment type="caution">
    <text evidence="1">The sequence shown here is derived from an EMBL/GenBank/DDBJ whole genome shotgun (WGS) entry which is preliminary data.</text>
</comment>
<accession>A0ACB7IET5</accession>
<evidence type="ECO:0000313" key="2">
    <source>
        <dbReference type="Proteomes" id="UP000091857"/>
    </source>
</evidence>
<sequence>MQFLSILFWSLLGSFTAAVATETDISCLKSIKASLEDPFGYLNSSWDFSNNTEAYICRFAGVDCWHPDESRILNLRLSDMGLRGRFPLGIQNCTSLTGLNLSNNQLQGPIPLNISKIVPFVTSLDLSSNNFSGEIPSNIANCSYLNFLKLDHNRLTGHIPEKIGWLPKIKSFSVSDNLLSGPVPNFVNVTVLADSYVNNVGLCGGPLEIRCRVHRPRKFDYSFKSGFAIGYVVFGVSVAAVHMSYCVPWFSVGKRNKMITVAAMVMLIIRRRKNKKVDADQLSGGSTVDFLLQTQISSSEKYVTRMNFRDLSTATENFSQQNIIGVGQMGTMYKAALPNGWSIAVKRLFNPQHSDLEEQFTSELNTLGRLRHQNLLTLLGFCIEPKEKLLVYKYISNGSLFDWLHSTDDKKRILEWPLRVKIAVGVARGLAWLHHGCCNFWVAHLNISSKIILLDQNFEPKLSNFGKAMHINPQEINSSRSFSMDIEFLEQCFLKEDVFNFGILLLELITGKNATSLKNSDDGSLDKWISDVSSSSFCMYDAIDKLVIGQGHDGEIFEFFRVAYKCVVGLPEKRPNMLDVYNAARIIGERYYVADNSEISEQAEIKC</sequence>
<dbReference type="Proteomes" id="UP000091857">
    <property type="component" value="Chromosome 1"/>
</dbReference>
<proteinExistence type="predicted"/>
<dbReference type="EMBL" id="CM004387">
    <property type="protein sequence ID" value="KAG8661586.1"/>
    <property type="molecule type" value="Genomic_DNA"/>
</dbReference>
<organism evidence="1 2">
    <name type="scientific">Manihot esculenta</name>
    <name type="common">Cassava</name>
    <name type="synonym">Jatropha manihot</name>
    <dbReference type="NCBI Taxonomy" id="3983"/>
    <lineage>
        <taxon>Eukaryota</taxon>
        <taxon>Viridiplantae</taxon>
        <taxon>Streptophyta</taxon>
        <taxon>Embryophyta</taxon>
        <taxon>Tracheophyta</taxon>
        <taxon>Spermatophyta</taxon>
        <taxon>Magnoliopsida</taxon>
        <taxon>eudicotyledons</taxon>
        <taxon>Gunneridae</taxon>
        <taxon>Pentapetalae</taxon>
        <taxon>rosids</taxon>
        <taxon>fabids</taxon>
        <taxon>Malpighiales</taxon>
        <taxon>Euphorbiaceae</taxon>
        <taxon>Crotonoideae</taxon>
        <taxon>Manihoteae</taxon>
        <taxon>Manihot</taxon>
    </lineage>
</organism>